<sequence>SESWYDAGLSKRVVAVAGAQTAPAGGSGRRLRFFFPLLDTPKKLLHNLVSLLLAQLASCKKNRIPPGGSVARQGALTGTMLFNN</sequence>
<dbReference type="EMBL" id="JAUZQE010000067">
    <property type="protein sequence ID" value="MDR4127219.1"/>
    <property type="molecule type" value="Genomic_DNA"/>
</dbReference>
<reference evidence="1 2" key="1">
    <citation type="submission" date="2023-08" db="EMBL/GenBank/DDBJ databases">
        <title>Alcaligenaceae gen. nov., a novel taxon isolated from the sludge of Yixing Pesticide Factory.</title>
        <authorList>
            <person name="Ruan L."/>
        </authorList>
    </citation>
    <scope>NUCLEOTIDE SEQUENCE [LARGE SCALE GENOMIC DNA]</scope>
    <source>
        <strain evidence="1 2">LG-2</strain>
    </source>
</reference>
<gene>
    <name evidence="1" type="ORF">Q8947_14695</name>
</gene>
<protein>
    <submittedName>
        <fullName evidence="1">Uncharacterized protein</fullName>
    </submittedName>
</protein>
<comment type="caution">
    <text evidence="1">The sequence shown here is derived from an EMBL/GenBank/DDBJ whole genome shotgun (WGS) entry which is preliminary data.</text>
</comment>
<dbReference type="Proteomes" id="UP001232156">
    <property type="component" value="Unassembled WGS sequence"/>
</dbReference>
<evidence type="ECO:0000313" key="1">
    <source>
        <dbReference type="EMBL" id="MDR4127219.1"/>
    </source>
</evidence>
<name>A0ABU1DA04_9BURK</name>
<dbReference type="RefSeq" id="WP_347287751.1">
    <property type="nucleotide sequence ID" value="NZ_JAUZQE010000067.1"/>
</dbReference>
<keyword evidence="2" id="KW-1185">Reference proteome</keyword>
<evidence type="ECO:0000313" key="2">
    <source>
        <dbReference type="Proteomes" id="UP001232156"/>
    </source>
</evidence>
<organism evidence="1 2">
    <name type="scientific">Yanghanlia caeni</name>
    <dbReference type="NCBI Taxonomy" id="3064283"/>
    <lineage>
        <taxon>Bacteria</taxon>
        <taxon>Pseudomonadati</taxon>
        <taxon>Pseudomonadota</taxon>
        <taxon>Betaproteobacteria</taxon>
        <taxon>Burkholderiales</taxon>
        <taxon>Alcaligenaceae</taxon>
        <taxon>Yanghanlia</taxon>
    </lineage>
</organism>
<accession>A0ABU1DA04</accession>
<feature type="non-terminal residue" evidence="1">
    <location>
        <position position="1"/>
    </location>
</feature>
<proteinExistence type="predicted"/>